<evidence type="ECO:0000256" key="2">
    <source>
        <dbReference type="ARBA" id="ARBA00023125"/>
    </source>
</evidence>
<feature type="compositionally biased region" description="Polar residues" evidence="4">
    <location>
        <begin position="20"/>
        <end position="34"/>
    </location>
</feature>
<dbReference type="GO" id="GO:0006355">
    <property type="term" value="P:regulation of DNA-templated transcription"/>
    <property type="evidence" value="ECO:0007669"/>
    <property type="project" value="InterPro"/>
</dbReference>
<evidence type="ECO:0000313" key="7">
    <source>
        <dbReference type="Proteomes" id="UP000326553"/>
    </source>
</evidence>
<evidence type="ECO:0000256" key="1">
    <source>
        <dbReference type="ARBA" id="ARBA00023015"/>
    </source>
</evidence>
<dbReference type="Proteomes" id="UP000326553">
    <property type="component" value="Chromosome"/>
</dbReference>
<dbReference type="PRINTS" id="PR00038">
    <property type="entry name" value="HTHLUXR"/>
</dbReference>
<keyword evidence="3" id="KW-0804">Transcription</keyword>
<sequence>MRPRGKETRMAAQKSDRTHLLTNQQTDIPGTQDSTAMRPRPRRAEARTTRAHQGGVTTDRSGESADVKSPSSALTPRQLEVLALLTDGMTNRHIARALGITEKTVKNHMQAIFARLNVSDRTQAAVYAVRHNRAA</sequence>
<evidence type="ECO:0000313" key="6">
    <source>
        <dbReference type="EMBL" id="QEV20741.1"/>
    </source>
</evidence>
<dbReference type="CDD" id="cd06170">
    <property type="entry name" value="LuxR_C_like"/>
    <property type="match status" value="1"/>
</dbReference>
<dbReference type="SUPFAM" id="SSF46894">
    <property type="entry name" value="C-terminal effector domain of the bipartite response regulators"/>
    <property type="match status" value="1"/>
</dbReference>
<accession>A0A5J6HQX5</accession>
<keyword evidence="1" id="KW-0805">Transcription regulation</keyword>
<dbReference type="SMART" id="SM00421">
    <property type="entry name" value="HTH_LUXR"/>
    <property type="match status" value="1"/>
</dbReference>
<evidence type="ECO:0000256" key="3">
    <source>
        <dbReference type="ARBA" id="ARBA00023163"/>
    </source>
</evidence>
<dbReference type="PROSITE" id="PS50043">
    <property type="entry name" value="HTH_LUXR_2"/>
    <property type="match status" value="1"/>
</dbReference>
<dbReference type="InterPro" id="IPR016032">
    <property type="entry name" value="Sig_transdc_resp-reg_C-effctor"/>
</dbReference>
<evidence type="ECO:0000256" key="4">
    <source>
        <dbReference type="SAM" id="MobiDB-lite"/>
    </source>
</evidence>
<dbReference type="EMBL" id="CP023695">
    <property type="protein sequence ID" value="QEV20741.1"/>
    <property type="molecule type" value="Genomic_DNA"/>
</dbReference>
<proteinExistence type="predicted"/>
<keyword evidence="7" id="KW-1185">Reference proteome</keyword>
<dbReference type="PROSITE" id="PS00622">
    <property type="entry name" value="HTH_LUXR_1"/>
    <property type="match status" value="1"/>
</dbReference>
<reference evidence="6 7" key="1">
    <citation type="submission" date="2017-09" db="EMBL/GenBank/DDBJ databases">
        <authorList>
            <person name="Lee N."/>
            <person name="Cho B.-K."/>
        </authorList>
    </citation>
    <scope>NUCLEOTIDE SEQUENCE [LARGE SCALE GENOMIC DNA]</scope>
    <source>
        <strain evidence="6 7">ATCC 12461</strain>
    </source>
</reference>
<dbReference type="Gene3D" id="1.10.10.10">
    <property type="entry name" value="Winged helix-like DNA-binding domain superfamily/Winged helix DNA-binding domain"/>
    <property type="match status" value="1"/>
</dbReference>
<dbReference type="OrthoDB" id="4865864at2"/>
<dbReference type="KEGG" id="salw:CP975_27195"/>
<dbReference type="Pfam" id="PF00196">
    <property type="entry name" value="GerE"/>
    <property type="match status" value="1"/>
</dbReference>
<feature type="domain" description="HTH luxR-type" evidence="5">
    <location>
        <begin position="67"/>
        <end position="132"/>
    </location>
</feature>
<dbReference type="InterPro" id="IPR000792">
    <property type="entry name" value="Tscrpt_reg_LuxR_C"/>
</dbReference>
<name>A0A5J6HQX5_STRAD</name>
<dbReference type="AlphaFoldDB" id="A0A5J6HQX5"/>
<keyword evidence="2 6" id="KW-0238">DNA-binding</keyword>
<dbReference type="PANTHER" id="PTHR44688">
    <property type="entry name" value="DNA-BINDING TRANSCRIPTIONAL ACTIVATOR DEVR_DOSR"/>
    <property type="match status" value="1"/>
</dbReference>
<feature type="region of interest" description="Disordered" evidence="4">
    <location>
        <begin position="1"/>
        <end position="74"/>
    </location>
</feature>
<dbReference type="InterPro" id="IPR036388">
    <property type="entry name" value="WH-like_DNA-bd_sf"/>
</dbReference>
<dbReference type="PANTHER" id="PTHR44688:SF16">
    <property type="entry name" value="DNA-BINDING TRANSCRIPTIONAL ACTIVATOR DEVR_DOSR"/>
    <property type="match status" value="1"/>
</dbReference>
<evidence type="ECO:0000259" key="5">
    <source>
        <dbReference type="PROSITE" id="PS50043"/>
    </source>
</evidence>
<feature type="compositionally biased region" description="Basic and acidic residues" evidence="4">
    <location>
        <begin position="1"/>
        <end position="19"/>
    </location>
</feature>
<organism evidence="6 7">
    <name type="scientific">Streptomyces alboniger</name>
    <dbReference type="NCBI Taxonomy" id="132473"/>
    <lineage>
        <taxon>Bacteria</taxon>
        <taxon>Bacillati</taxon>
        <taxon>Actinomycetota</taxon>
        <taxon>Actinomycetes</taxon>
        <taxon>Kitasatosporales</taxon>
        <taxon>Streptomycetaceae</taxon>
        <taxon>Streptomyces</taxon>
        <taxon>Streptomyces aurantiacus group</taxon>
    </lineage>
</organism>
<protein>
    <submittedName>
        <fullName evidence="6">DNA-binding response regulator</fullName>
    </submittedName>
</protein>
<gene>
    <name evidence="6" type="ORF">CP975_27195</name>
</gene>
<dbReference type="GO" id="GO:0003677">
    <property type="term" value="F:DNA binding"/>
    <property type="evidence" value="ECO:0007669"/>
    <property type="project" value="UniProtKB-KW"/>
</dbReference>